<dbReference type="GO" id="GO:0004497">
    <property type="term" value="F:monooxygenase activity"/>
    <property type="evidence" value="ECO:0007669"/>
    <property type="project" value="UniProtKB-KW"/>
</dbReference>
<evidence type="ECO:0000256" key="1">
    <source>
        <dbReference type="ARBA" id="ARBA00001971"/>
    </source>
</evidence>
<keyword evidence="3 5" id="KW-0479">Metal-binding</keyword>
<gene>
    <name evidence="8" type="ORF">CONCODRAFT_11511</name>
</gene>
<dbReference type="STRING" id="796925.A0A137NVI2"/>
<dbReference type="InterPro" id="IPR017972">
    <property type="entry name" value="Cyt_P450_CS"/>
</dbReference>
<feature type="binding site" description="axial binding residue" evidence="5">
    <location>
        <position position="440"/>
    </location>
    <ligand>
        <name>heme</name>
        <dbReference type="ChEBI" id="CHEBI:30413"/>
    </ligand>
    <ligandPart>
        <name>Fe</name>
        <dbReference type="ChEBI" id="CHEBI:18248"/>
    </ligandPart>
</feature>
<keyword evidence="5 6" id="KW-0349">Heme</keyword>
<dbReference type="EMBL" id="KQ964706">
    <property type="protein sequence ID" value="KXN66604.1"/>
    <property type="molecule type" value="Genomic_DNA"/>
</dbReference>
<evidence type="ECO:0000256" key="7">
    <source>
        <dbReference type="SAM" id="Phobius"/>
    </source>
</evidence>
<keyword evidence="7" id="KW-1133">Transmembrane helix</keyword>
<dbReference type="PRINTS" id="PR00385">
    <property type="entry name" value="P450"/>
</dbReference>
<dbReference type="InterPro" id="IPR002401">
    <property type="entry name" value="Cyt_P450_E_grp-I"/>
</dbReference>
<evidence type="ECO:0000313" key="9">
    <source>
        <dbReference type="Proteomes" id="UP000070444"/>
    </source>
</evidence>
<organism evidence="8 9">
    <name type="scientific">Conidiobolus coronatus (strain ATCC 28846 / CBS 209.66 / NRRL 28638)</name>
    <name type="common">Delacroixia coronata</name>
    <dbReference type="NCBI Taxonomy" id="796925"/>
    <lineage>
        <taxon>Eukaryota</taxon>
        <taxon>Fungi</taxon>
        <taxon>Fungi incertae sedis</taxon>
        <taxon>Zoopagomycota</taxon>
        <taxon>Entomophthoromycotina</taxon>
        <taxon>Entomophthoromycetes</taxon>
        <taxon>Entomophthorales</taxon>
        <taxon>Ancylistaceae</taxon>
        <taxon>Conidiobolus</taxon>
    </lineage>
</organism>
<proteinExistence type="inferred from homology"/>
<keyword evidence="4 5" id="KW-0408">Iron</keyword>
<name>A0A137NVI2_CONC2</name>
<dbReference type="GO" id="GO:0016705">
    <property type="term" value="F:oxidoreductase activity, acting on paired donors, with incorporation or reduction of molecular oxygen"/>
    <property type="evidence" value="ECO:0007669"/>
    <property type="project" value="InterPro"/>
</dbReference>
<feature type="transmembrane region" description="Helical" evidence="7">
    <location>
        <begin position="214"/>
        <end position="231"/>
    </location>
</feature>
<dbReference type="InterPro" id="IPR050121">
    <property type="entry name" value="Cytochrome_P450_monoxygenase"/>
</dbReference>
<dbReference type="AlphaFoldDB" id="A0A137NVI2"/>
<protein>
    <submittedName>
        <fullName evidence="8">Cytochrome P450</fullName>
    </submittedName>
</protein>
<keyword evidence="9" id="KW-1185">Reference proteome</keyword>
<keyword evidence="6" id="KW-0560">Oxidoreductase</keyword>
<evidence type="ECO:0000256" key="6">
    <source>
        <dbReference type="RuleBase" id="RU000461"/>
    </source>
</evidence>
<dbReference type="Gene3D" id="1.10.630.10">
    <property type="entry name" value="Cytochrome P450"/>
    <property type="match status" value="1"/>
</dbReference>
<comment type="similarity">
    <text evidence="2 6">Belongs to the cytochrome P450 family.</text>
</comment>
<keyword evidence="6" id="KW-0503">Monooxygenase</keyword>
<dbReference type="PANTHER" id="PTHR24305">
    <property type="entry name" value="CYTOCHROME P450"/>
    <property type="match status" value="1"/>
</dbReference>
<evidence type="ECO:0000313" key="8">
    <source>
        <dbReference type="EMBL" id="KXN66604.1"/>
    </source>
</evidence>
<dbReference type="Pfam" id="PF00067">
    <property type="entry name" value="p450"/>
    <property type="match status" value="1"/>
</dbReference>
<reference evidence="8 9" key="1">
    <citation type="journal article" date="2015" name="Genome Biol. Evol.">
        <title>Phylogenomic analyses indicate that early fungi evolved digesting cell walls of algal ancestors of land plants.</title>
        <authorList>
            <person name="Chang Y."/>
            <person name="Wang S."/>
            <person name="Sekimoto S."/>
            <person name="Aerts A.L."/>
            <person name="Choi C."/>
            <person name="Clum A."/>
            <person name="LaButti K.M."/>
            <person name="Lindquist E.A."/>
            <person name="Yee Ngan C."/>
            <person name="Ohm R.A."/>
            <person name="Salamov A.A."/>
            <person name="Grigoriev I.V."/>
            <person name="Spatafora J.W."/>
            <person name="Berbee M.L."/>
        </authorList>
    </citation>
    <scope>NUCLEOTIDE SEQUENCE [LARGE SCALE GENOMIC DNA]</scope>
    <source>
        <strain evidence="8 9">NRRL 28638</strain>
    </source>
</reference>
<comment type="cofactor">
    <cofactor evidence="1 5">
        <name>heme</name>
        <dbReference type="ChEBI" id="CHEBI:30413"/>
    </cofactor>
</comment>
<feature type="transmembrane region" description="Helical" evidence="7">
    <location>
        <begin position="21"/>
        <end position="38"/>
    </location>
</feature>
<dbReference type="InterPro" id="IPR001128">
    <property type="entry name" value="Cyt_P450"/>
</dbReference>
<dbReference type="Proteomes" id="UP000070444">
    <property type="component" value="Unassembled WGS sequence"/>
</dbReference>
<dbReference type="GO" id="GO:0005506">
    <property type="term" value="F:iron ion binding"/>
    <property type="evidence" value="ECO:0007669"/>
    <property type="project" value="InterPro"/>
</dbReference>
<evidence type="ECO:0000256" key="2">
    <source>
        <dbReference type="ARBA" id="ARBA00010617"/>
    </source>
</evidence>
<evidence type="ECO:0000256" key="4">
    <source>
        <dbReference type="ARBA" id="ARBA00023004"/>
    </source>
</evidence>
<dbReference type="PANTHER" id="PTHR24305:SF166">
    <property type="entry name" value="CYTOCHROME P450 12A4, MITOCHONDRIAL-RELATED"/>
    <property type="match status" value="1"/>
</dbReference>
<evidence type="ECO:0000256" key="5">
    <source>
        <dbReference type="PIRSR" id="PIRSR602401-1"/>
    </source>
</evidence>
<dbReference type="InterPro" id="IPR036396">
    <property type="entry name" value="Cyt_P450_sf"/>
</dbReference>
<dbReference type="PRINTS" id="PR00463">
    <property type="entry name" value="EP450I"/>
</dbReference>
<sequence>MNVISDLMPNKSESILLDWRLWTSMAAVAVTGFSYWYYTFIHIPHTQGPLSKIPGEGWPLWGRVKLNWHIIAGSRPRYIHSLHRKYGPTVLIGAHMVSCTAKRDVDKIYSTYQFPKAAEYKTYNIYGGENIFSTRKREFHALRRRVITPIVANSNLDLMEEVVYKVGTLALVDNIEKKLKNTQVIDLFDVFHRSTIDAIFELFFGSGINSLKNTYLPVILTLEVGSFLLALSSVIKFISVFSDLIINLVVAFIFLQWYIKPPINGDHTVISQFLNAKDPETGKQLTWTEVAREMIVIVVGGMDTTAVTLSWTFWLMLRYPEVYKEVQKEVDEIFPNKDIAPSADTCKSSLPITEAVALESMRMYPVSGEYLPRTAPVSGTHLGGYEIPGDTLVFCSPYAYQRNPELWENPDEFDYKRWLGPNSTELKSQLMVFSQGPRGCPGRALAWTEMFLVTVSLAQRYDMKLCKGQDHLGDKPVSYFATKPRSYSLKAEFTHRSQASSS</sequence>
<evidence type="ECO:0000256" key="3">
    <source>
        <dbReference type="ARBA" id="ARBA00022723"/>
    </source>
</evidence>
<feature type="transmembrane region" description="Helical" evidence="7">
    <location>
        <begin position="238"/>
        <end position="259"/>
    </location>
</feature>
<dbReference type="OrthoDB" id="1470350at2759"/>
<accession>A0A137NVI2</accession>
<dbReference type="SUPFAM" id="SSF48264">
    <property type="entry name" value="Cytochrome P450"/>
    <property type="match status" value="1"/>
</dbReference>
<dbReference type="GO" id="GO:0020037">
    <property type="term" value="F:heme binding"/>
    <property type="evidence" value="ECO:0007669"/>
    <property type="project" value="InterPro"/>
</dbReference>
<keyword evidence="7" id="KW-0472">Membrane</keyword>
<keyword evidence="7" id="KW-0812">Transmembrane</keyword>
<feature type="transmembrane region" description="Helical" evidence="7">
    <location>
        <begin position="294"/>
        <end position="317"/>
    </location>
</feature>
<dbReference type="PROSITE" id="PS00086">
    <property type="entry name" value="CYTOCHROME_P450"/>
    <property type="match status" value="1"/>
</dbReference>